<reference evidence="7" key="1">
    <citation type="submission" date="2021-03" db="EMBL/GenBank/DDBJ databases">
        <authorList>
            <person name="Tagirdzhanova G."/>
        </authorList>
    </citation>
    <scope>NUCLEOTIDE SEQUENCE</scope>
</reference>
<protein>
    <recommendedName>
        <fullName evidence="9">NB-ARC domain-containing protein</fullName>
    </recommendedName>
</protein>
<keyword evidence="6" id="KW-0472">Membrane</keyword>
<dbReference type="OrthoDB" id="1658288at2759"/>
<evidence type="ECO:0000256" key="5">
    <source>
        <dbReference type="ARBA" id="ARBA00023128"/>
    </source>
</evidence>
<dbReference type="AlphaFoldDB" id="A0A8H3J5X6"/>
<evidence type="ECO:0000256" key="1">
    <source>
        <dbReference type="ARBA" id="ARBA00004173"/>
    </source>
</evidence>
<comment type="caution">
    <text evidence="7">The sequence shown here is derived from an EMBL/GenBank/DDBJ whole genome shotgun (WGS) entry which is preliminary data.</text>
</comment>
<dbReference type="SUPFAM" id="SSF52540">
    <property type="entry name" value="P-loop containing nucleoside triphosphate hydrolases"/>
    <property type="match status" value="1"/>
</dbReference>
<dbReference type="GO" id="GO:0005739">
    <property type="term" value="C:mitochondrion"/>
    <property type="evidence" value="ECO:0007669"/>
    <property type="project" value="UniProtKB-SubCell"/>
</dbReference>
<dbReference type="GO" id="GO:0005783">
    <property type="term" value="C:endoplasmic reticulum"/>
    <property type="evidence" value="ECO:0007669"/>
    <property type="project" value="UniProtKB-SubCell"/>
</dbReference>
<gene>
    <name evidence="7" type="ORF">IMSHALPRED_002428</name>
</gene>
<keyword evidence="5" id="KW-0496">Mitochondrion</keyword>
<comment type="subcellular location">
    <subcellularLocation>
        <location evidence="2">Endoplasmic reticulum</location>
    </subcellularLocation>
    <subcellularLocation>
        <location evidence="3">Membrane</location>
    </subcellularLocation>
    <subcellularLocation>
        <location evidence="1">Mitochondrion</location>
    </subcellularLocation>
</comment>
<dbReference type="Proteomes" id="UP000664534">
    <property type="component" value="Unassembled WGS sequence"/>
</dbReference>
<dbReference type="PANTHER" id="PTHR48182">
    <property type="entry name" value="PROTEIN SERAC1"/>
    <property type="match status" value="1"/>
</dbReference>
<evidence type="ECO:0008006" key="9">
    <source>
        <dbReference type="Google" id="ProtNLM"/>
    </source>
</evidence>
<dbReference type="Gene3D" id="3.40.50.300">
    <property type="entry name" value="P-loop containing nucleotide triphosphate hydrolases"/>
    <property type="match status" value="1"/>
</dbReference>
<dbReference type="EMBL" id="CAJPDT010000141">
    <property type="protein sequence ID" value="CAF9941108.1"/>
    <property type="molecule type" value="Genomic_DNA"/>
</dbReference>
<evidence type="ECO:0000256" key="4">
    <source>
        <dbReference type="ARBA" id="ARBA00022824"/>
    </source>
</evidence>
<proteinExistence type="predicted"/>
<evidence type="ECO:0000256" key="2">
    <source>
        <dbReference type="ARBA" id="ARBA00004240"/>
    </source>
</evidence>
<dbReference type="InterPro" id="IPR029058">
    <property type="entry name" value="AB_hydrolase_fold"/>
</dbReference>
<dbReference type="InterPro" id="IPR052374">
    <property type="entry name" value="SERAC1"/>
</dbReference>
<evidence type="ECO:0000256" key="3">
    <source>
        <dbReference type="ARBA" id="ARBA00004370"/>
    </source>
</evidence>
<dbReference type="SUPFAM" id="SSF53474">
    <property type="entry name" value="alpha/beta-Hydrolases"/>
    <property type="match status" value="1"/>
</dbReference>
<accession>A0A8H3J5X6</accession>
<evidence type="ECO:0000313" key="7">
    <source>
        <dbReference type="EMBL" id="CAF9941108.1"/>
    </source>
</evidence>
<dbReference type="Gene3D" id="3.40.50.1820">
    <property type="entry name" value="alpha/beta hydrolase"/>
    <property type="match status" value="1"/>
</dbReference>
<sequence length="896" mass="101203">MGRNRESQVFRFRQLPLHLRHRGDVAPFLASIASVLGIADNIRVFSLAQETSNTKTATVSFRTIPSIFDNDEQQWTLQTEISCGQNIIVDTHFQGFTVLSEPQQHPHTVDCVAISGLASHPFGSWKHRESGSDFMWLRDRLPQDVPHLRSLIYGYDTKLFKSRSFQDLDDIAWRFIASLKEIRRSLPPAKPLILLAHSFGGIVLKRALVLLADEGNDEDMLLESVKGLVFFGVPHRGMEISHFLAMVAKQPNKDLISSTLSQDSVLLRKLNEQFSKIALRFSASFTEFFLISSQKTPNGAWVRSETSYAVLVNKDSAVPLGTPRRNTIAVDKDHSNLVKFSEDDPVYRIVMSFLLDLCKNVDNNRVGHSISHLEATPTCSYPGSLIPFQKSVKTSSTVPFPRDPNFVGREDTLAQLESEFANPESNNWASLYGLGGIGKSQIAIEYSYRQRERSPQISTLWVHASSKARFEQSYSEIATTVGIPGTGDSTVDILPTVSKWLANQDNGSWLLILDNADDATVLLTVPKNETETNVALVQRRLLDYLPRVQHGTVLITTRDRTCALDLIGNHRTPIEVQLMSTNEAVGLLRNILPNASEEEASELVEELEHVPLAISQASAYIREIAMASIPLYLTKFRRSNEDQVALLNKDKADLRRDPAVPDAVITSWELSFSQIRTNFSRSADLLSLMSYVNRQGIPQFLLQGDDDEFSFLEDINPLLSFSLIRTEIGGNTFEMHRLVQTAMRHWLWSEGRDQLWKERAIERVARQFPVCEVQEQHWPVCKALISHADEVLSYTASSKDSQLRYADILVHTAWYLAQRKVHGGVAEQRSTHALRIHLFRIHLQYFIEDLEKISDALNTLADAYSALFKVEVVVIGCCNWMLMLMWVPSLFTQLAR</sequence>
<keyword evidence="4" id="KW-0256">Endoplasmic reticulum</keyword>
<keyword evidence="8" id="KW-1185">Reference proteome</keyword>
<name>A0A8H3J5X6_9LECA</name>
<dbReference type="PANTHER" id="PTHR48182:SF2">
    <property type="entry name" value="PROTEIN SERAC1"/>
    <property type="match status" value="1"/>
</dbReference>
<dbReference type="InterPro" id="IPR027417">
    <property type="entry name" value="P-loop_NTPase"/>
</dbReference>
<dbReference type="GO" id="GO:0016020">
    <property type="term" value="C:membrane"/>
    <property type="evidence" value="ECO:0007669"/>
    <property type="project" value="UniProtKB-SubCell"/>
</dbReference>
<organism evidence="7 8">
    <name type="scientific">Imshaugia aleurites</name>
    <dbReference type="NCBI Taxonomy" id="172621"/>
    <lineage>
        <taxon>Eukaryota</taxon>
        <taxon>Fungi</taxon>
        <taxon>Dikarya</taxon>
        <taxon>Ascomycota</taxon>
        <taxon>Pezizomycotina</taxon>
        <taxon>Lecanoromycetes</taxon>
        <taxon>OSLEUM clade</taxon>
        <taxon>Lecanoromycetidae</taxon>
        <taxon>Lecanorales</taxon>
        <taxon>Lecanorineae</taxon>
        <taxon>Parmeliaceae</taxon>
        <taxon>Imshaugia</taxon>
    </lineage>
</organism>
<evidence type="ECO:0000313" key="8">
    <source>
        <dbReference type="Proteomes" id="UP000664534"/>
    </source>
</evidence>
<evidence type="ECO:0000256" key="6">
    <source>
        <dbReference type="ARBA" id="ARBA00023136"/>
    </source>
</evidence>